<evidence type="ECO:0000256" key="1">
    <source>
        <dbReference type="SAM" id="MobiDB-lite"/>
    </source>
</evidence>
<evidence type="ECO:0000313" key="3">
    <source>
        <dbReference type="Proteomes" id="UP000234641"/>
    </source>
</evidence>
<dbReference type="Proteomes" id="UP000234641">
    <property type="component" value="Unassembled WGS sequence"/>
</dbReference>
<sequence>MDDVDGPTVTDERLREDGVGNLRQWDHRDGDRCSADKAQIAAAESTGKRRAQDEGRS</sequence>
<accession>A0A2H1HU49</accession>
<feature type="compositionally biased region" description="Basic and acidic residues" evidence="1">
    <location>
        <begin position="10"/>
        <end position="35"/>
    </location>
</feature>
<feature type="region of interest" description="Disordered" evidence="1">
    <location>
        <begin position="1"/>
        <end position="57"/>
    </location>
</feature>
<dbReference type="EMBL" id="FXYY01000002">
    <property type="protein sequence ID" value="SMX66376.1"/>
    <property type="molecule type" value="Genomic_DNA"/>
</dbReference>
<dbReference type="RefSeq" id="WP_170286848.1">
    <property type="nucleotide sequence ID" value="NZ_FXYY01000002.1"/>
</dbReference>
<organism evidence="2 3">
    <name type="scientific">Brevibacterium linens ATCC 9172</name>
    <dbReference type="NCBI Taxonomy" id="1255617"/>
    <lineage>
        <taxon>Bacteria</taxon>
        <taxon>Bacillati</taxon>
        <taxon>Actinomycetota</taxon>
        <taxon>Actinomycetes</taxon>
        <taxon>Micrococcales</taxon>
        <taxon>Brevibacteriaceae</taxon>
        <taxon>Brevibacterium</taxon>
    </lineage>
</organism>
<reference evidence="2 3" key="1">
    <citation type="submission" date="2017-03" db="EMBL/GenBank/DDBJ databases">
        <authorList>
            <person name="Afonso C.L."/>
            <person name="Miller P.J."/>
            <person name="Scott M.A."/>
            <person name="Spackman E."/>
            <person name="Goraichik I."/>
            <person name="Dimitrov K.M."/>
            <person name="Suarez D.L."/>
            <person name="Swayne D.E."/>
        </authorList>
    </citation>
    <scope>NUCLEOTIDE SEQUENCE [LARGE SCALE GENOMIC DNA]</scope>
    <source>
        <strain evidence="2 3">ATCC 9172</strain>
    </source>
</reference>
<proteinExistence type="predicted"/>
<protein>
    <submittedName>
        <fullName evidence="2">Uncharacterized protein</fullName>
    </submittedName>
</protein>
<gene>
    <name evidence="2" type="ORF">BLIN9172_00395</name>
</gene>
<dbReference type="AlphaFoldDB" id="A0A2H1HU49"/>
<name>A0A2H1HU49_BRELN</name>
<evidence type="ECO:0000313" key="2">
    <source>
        <dbReference type="EMBL" id="SMX66376.1"/>
    </source>
</evidence>
<feature type="compositionally biased region" description="Basic and acidic residues" evidence="1">
    <location>
        <begin position="46"/>
        <end position="57"/>
    </location>
</feature>